<name>A0ABN9SQI9_9DINO</name>
<feature type="region of interest" description="Disordered" evidence="1">
    <location>
        <begin position="45"/>
        <end position="78"/>
    </location>
</feature>
<accession>A0ABN9SQI9</accession>
<evidence type="ECO:0008006" key="4">
    <source>
        <dbReference type="Google" id="ProtNLM"/>
    </source>
</evidence>
<feature type="region of interest" description="Disordered" evidence="1">
    <location>
        <begin position="1"/>
        <end position="26"/>
    </location>
</feature>
<feature type="non-terminal residue" evidence="2">
    <location>
        <position position="1"/>
    </location>
</feature>
<feature type="compositionally biased region" description="Low complexity" evidence="1">
    <location>
        <begin position="949"/>
        <end position="964"/>
    </location>
</feature>
<proteinExistence type="predicted"/>
<feature type="region of interest" description="Disordered" evidence="1">
    <location>
        <begin position="937"/>
        <end position="993"/>
    </location>
</feature>
<keyword evidence="3" id="KW-1185">Reference proteome</keyword>
<evidence type="ECO:0000256" key="1">
    <source>
        <dbReference type="SAM" id="MobiDB-lite"/>
    </source>
</evidence>
<dbReference type="EMBL" id="CAUYUJ010012558">
    <property type="protein sequence ID" value="CAK0834198.1"/>
    <property type="molecule type" value="Genomic_DNA"/>
</dbReference>
<evidence type="ECO:0000313" key="2">
    <source>
        <dbReference type="EMBL" id="CAK0834198.1"/>
    </source>
</evidence>
<feature type="region of interest" description="Disordered" evidence="1">
    <location>
        <begin position="1034"/>
        <end position="1063"/>
    </location>
</feature>
<feature type="compositionally biased region" description="Basic and acidic residues" evidence="1">
    <location>
        <begin position="54"/>
        <end position="70"/>
    </location>
</feature>
<feature type="compositionally biased region" description="Polar residues" evidence="1">
    <location>
        <begin position="937"/>
        <end position="946"/>
    </location>
</feature>
<dbReference type="Proteomes" id="UP001189429">
    <property type="component" value="Unassembled WGS sequence"/>
</dbReference>
<organism evidence="2 3">
    <name type="scientific">Prorocentrum cordatum</name>
    <dbReference type="NCBI Taxonomy" id="2364126"/>
    <lineage>
        <taxon>Eukaryota</taxon>
        <taxon>Sar</taxon>
        <taxon>Alveolata</taxon>
        <taxon>Dinophyceae</taxon>
        <taxon>Prorocentrales</taxon>
        <taxon>Prorocentraceae</taxon>
        <taxon>Prorocentrum</taxon>
    </lineage>
</organism>
<reference evidence="2" key="1">
    <citation type="submission" date="2023-10" db="EMBL/GenBank/DDBJ databases">
        <authorList>
            <person name="Chen Y."/>
            <person name="Shah S."/>
            <person name="Dougan E. K."/>
            <person name="Thang M."/>
            <person name="Chan C."/>
        </authorList>
    </citation>
    <scope>NUCLEOTIDE SEQUENCE [LARGE SCALE GENOMIC DNA]</scope>
</reference>
<comment type="caution">
    <text evidence="2">The sequence shown here is derived from an EMBL/GenBank/DDBJ whole genome shotgun (WGS) entry which is preliminary data.</text>
</comment>
<feature type="region of interest" description="Disordered" evidence="1">
    <location>
        <begin position="792"/>
        <end position="813"/>
    </location>
</feature>
<protein>
    <recommendedName>
        <fullName evidence="4">PDZ domain-containing protein</fullName>
    </recommendedName>
</protein>
<feature type="compositionally biased region" description="Low complexity" evidence="1">
    <location>
        <begin position="804"/>
        <end position="813"/>
    </location>
</feature>
<evidence type="ECO:0000313" key="3">
    <source>
        <dbReference type="Proteomes" id="UP001189429"/>
    </source>
</evidence>
<feature type="compositionally biased region" description="Polar residues" evidence="1">
    <location>
        <begin position="978"/>
        <end position="993"/>
    </location>
</feature>
<gene>
    <name evidence="2" type="ORF">PCOR1329_LOCUS31677</name>
</gene>
<sequence>EAGSGPGQARRTCGTVHAGDDDLPGSEGGLRLAAACGQQLATVPAAHGRAPGGRRGERAEMPWAASEERSAATGRSRSLASRGAVVDLDAMVLTEESKMQNRASMLQASMESEEGGQVGTTLSPEQRKIAHLEKYEKDFVVELNVTEARETGKLMGIAVDRDVDFQPAKVATIHKTGLIEEWNKNNPDKEVHVGDEVVRVNNIQWHANTETFIKRIAGQFKAGRKGLEGADEIFRLYIQRPRVWHHNRFAMQREDAHNKEYSTEFVAQLLMPDKLDSSLDKIMGWALGLQHGKEGAQDWKPVVIKKIEEFGPVAEWNNKHPDQLILEGDEVLQFDNVIFHHNATRWMTVLRKHYRSATVDNRTHRSALVRVQRPRWIQEAFDETHPLGEIFQEEQRSVQISFPQRRVPRLVEKYNTEHPEGIAVGDLIVGVNGAFCQQHKTAQDFYIAVFEALRVAAWKGLPLNLTLRRPIGPAIKGRRNMEHGVHMEPKVLCRSMWCELFCHTTGAVQRLETLSETIARNSFASLSYPTWPGEIEPRPSGANEIPADLCDPDVSLGIAPHDGTKLSVTRGGLAPQDTAALVHAQTRACLPRPEWITLLTDERKVCSRVGICFVRKTMGTARMALDCRPANALHRRASHWRAAANSKVTSPVLDQAFAEYAAADSSSLRGACGPRRGGLAGGLLAGWSWALHFHRDALSRARSRAWESLEAPAALLAVEELAIAGFAVRERGDPARGFEATGLLFNGARRRARQAGAPGAPLTRPWRGLAADVAQQGPRAAASLRFARDENQRHLAQHQRNHQRSTSATSSTARSTSAMAVWILQEDQKMMKVPIFTHEWGNQGSWFPLYVRTMTTGSRAGKFPTVEETKKEAKRSLSFIDEGGDIDFWLVKMPRPGDAMPHVPELCHNYPLSDDWIINDRSALVMNVTYPLSCNFEQNEQSSTGGPTDGQQATADQQATEPPTVGKPATEDEGYNQGRCQQQSSIEISTPASDASIKDWVASKAFKTNMTLGEIDGLNVDDIYKIGYAAGLQAKQAQKDQRSSQQDQGGALWLEAASPPPSP</sequence>